<comment type="similarity">
    <text evidence="1">Belongs to the cytochrome P450 family.</text>
</comment>
<evidence type="ECO:0000313" key="7">
    <source>
        <dbReference type="Proteomes" id="UP000092600"/>
    </source>
</evidence>
<keyword evidence="4" id="KW-0408">Iron</keyword>
<proteinExistence type="inferred from homology"/>
<keyword evidence="5" id="KW-1133">Transmembrane helix</keyword>
<feature type="transmembrane region" description="Helical" evidence="5">
    <location>
        <begin position="12"/>
        <end position="32"/>
    </location>
</feature>
<keyword evidence="3" id="KW-0560">Oxidoreductase</keyword>
<organism evidence="6 7">
    <name type="scientific">Ananas comosus</name>
    <name type="common">Pineapple</name>
    <name type="synonym">Ananas ananas</name>
    <dbReference type="NCBI Taxonomy" id="4615"/>
    <lineage>
        <taxon>Eukaryota</taxon>
        <taxon>Viridiplantae</taxon>
        <taxon>Streptophyta</taxon>
        <taxon>Embryophyta</taxon>
        <taxon>Tracheophyta</taxon>
        <taxon>Spermatophyta</taxon>
        <taxon>Magnoliopsida</taxon>
        <taxon>Liliopsida</taxon>
        <taxon>Poales</taxon>
        <taxon>Bromeliaceae</taxon>
        <taxon>Bromelioideae</taxon>
        <taxon>Ananas</taxon>
    </lineage>
</organism>
<dbReference type="Proteomes" id="UP000092600">
    <property type="component" value="Unassembled WGS sequence"/>
</dbReference>
<dbReference type="GO" id="GO:0020037">
    <property type="term" value="F:heme binding"/>
    <property type="evidence" value="ECO:0007669"/>
    <property type="project" value="InterPro"/>
</dbReference>
<protein>
    <submittedName>
        <fullName evidence="6">Alkane hydroxylase MAH1</fullName>
    </submittedName>
</protein>
<evidence type="ECO:0000313" key="6">
    <source>
        <dbReference type="EMBL" id="OAY85514.1"/>
    </source>
</evidence>
<dbReference type="GO" id="GO:0004497">
    <property type="term" value="F:monooxygenase activity"/>
    <property type="evidence" value="ECO:0007669"/>
    <property type="project" value="InterPro"/>
</dbReference>
<keyword evidence="5" id="KW-0812">Transmembrane</keyword>
<dbReference type="Gene3D" id="1.10.630.10">
    <property type="entry name" value="Cytochrome P450"/>
    <property type="match status" value="1"/>
</dbReference>
<gene>
    <name evidence="6" type="ORF">ACMD2_14923</name>
</gene>
<evidence type="ECO:0000256" key="3">
    <source>
        <dbReference type="ARBA" id="ARBA00023002"/>
    </source>
</evidence>
<comment type="caution">
    <text evidence="6">The sequence shown here is derived from an EMBL/GenBank/DDBJ whole genome shotgun (WGS) entry which is preliminary data.</text>
</comment>
<evidence type="ECO:0000256" key="5">
    <source>
        <dbReference type="SAM" id="Phobius"/>
    </source>
</evidence>
<dbReference type="SUPFAM" id="SSF48264">
    <property type="entry name" value="Cytochrome P450"/>
    <property type="match status" value="1"/>
</dbReference>
<accession>A0A199W867</accession>
<dbReference type="EMBL" id="LSRQ01000085">
    <property type="protein sequence ID" value="OAY85514.1"/>
    <property type="molecule type" value="Genomic_DNA"/>
</dbReference>
<name>A0A199W867_ANACO</name>
<evidence type="ECO:0000256" key="1">
    <source>
        <dbReference type="ARBA" id="ARBA00010617"/>
    </source>
</evidence>
<dbReference type="AlphaFoldDB" id="A0A199W867"/>
<dbReference type="InterPro" id="IPR036396">
    <property type="entry name" value="Cyt_P450_sf"/>
</dbReference>
<evidence type="ECO:0000256" key="4">
    <source>
        <dbReference type="ARBA" id="ARBA00023004"/>
    </source>
</evidence>
<sequence length="257" mass="28660">MSFRRLLPSGSYLETLLVVLFYLFTSILLLLIRHHRHRRRLRHVPFNWPVVGMLPSLATEFHRLHDFFADALRESGCTLAFTGPCSPHGLPPDVRPANAHHIFDSNFATYPKGPAFADTFDVLGRGILNSDAAALVPFMDHAADARHVVDLEDVLARHAFDVTCATVLGAETACLSPSLPAVPFAEAIDAAEAALHFRHVIPPSWWKLLRWLHVGSERRLALATSAIDEFIGDEISKRKQIATDRGVDLLTMYMNLP</sequence>
<dbReference type="GO" id="GO:0016705">
    <property type="term" value="F:oxidoreductase activity, acting on paired donors, with incorporation or reduction of molecular oxygen"/>
    <property type="evidence" value="ECO:0007669"/>
    <property type="project" value="InterPro"/>
</dbReference>
<dbReference type="PANTHER" id="PTHR24296">
    <property type="entry name" value="CYTOCHROME P450"/>
    <property type="match status" value="1"/>
</dbReference>
<keyword evidence="2" id="KW-0479">Metal-binding</keyword>
<dbReference type="GO" id="GO:0005506">
    <property type="term" value="F:iron ion binding"/>
    <property type="evidence" value="ECO:0007669"/>
    <property type="project" value="InterPro"/>
</dbReference>
<keyword evidence="5" id="KW-0472">Membrane</keyword>
<evidence type="ECO:0000256" key="2">
    <source>
        <dbReference type="ARBA" id="ARBA00022723"/>
    </source>
</evidence>
<dbReference type="STRING" id="4615.A0A199W867"/>
<reference evidence="6 7" key="1">
    <citation type="journal article" date="2016" name="DNA Res.">
        <title>The draft genome of MD-2 pineapple using hybrid error correction of long reads.</title>
        <authorList>
            <person name="Redwan R.M."/>
            <person name="Saidin A."/>
            <person name="Kumar S.V."/>
        </authorList>
    </citation>
    <scope>NUCLEOTIDE SEQUENCE [LARGE SCALE GENOMIC DNA]</scope>
    <source>
        <strain evidence="7">cv. MD2</strain>
        <tissue evidence="6">Leaf</tissue>
    </source>
</reference>